<gene>
    <name evidence="1" type="ORF">S03H2_13884</name>
</gene>
<dbReference type="EMBL" id="BARU01007040">
    <property type="protein sequence ID" value="GAH40451.1"/>
    <property type="molecule type" value="Genomic_DNA"/>
</dbReference>
<organism evidence="1">
    <name type="scientific">marine sediment metagenome</name>
    <dbReference type="NCBI Taxonomy" id="412755"/>
    <lineage>
        <taxon>unclassified sequences</taxon>
        <taxon>metagenomes</taxon>
        <taxon>ecological metagenomes</taxon>
    </lineage>
</organism>
<protein>
    <recommendedName>
        <fullName evidence="2">Sialidase domain-containing protein</fullName>
    </recommendedName>
</protein>
<evidence type="ECO:0000313" key="1">
    <source>
        <dbReference type="EMBL" id="GAH40451.1"/>
    </source>
</evidence>
<proteinExistence type="predicted"/>
<dbReference type="CDD" id="cd15482">
    <property type="entry name" value="Sialidase_non-viral"/>
    <property type="match status" value="1"/>
</dbReference>
<dbReference type="InterPro" id="IPR036278">
    <property type="entry name" value="Sialidase_sf"/>
</dbReference>
<sequence length="411" mass="46190">PGAQGEDPPAKGRVLPNAGKLTNSIRTLPYEQVANEEATDGYALYPKSRVTSPHSPVVVRQDGPSGPRYQEAVGYTFLINSVKFPGLARMDDGLLVLTLSMEIKEESKRVGLLLFSKDEGRTWSQPRRIPVHRTKPIALDGKKLLLGNLLSDDAGQTWSELKPLPSRGPDGRIIHISDLAYTPLVEAGDVTFVGWTPLEGYARWKSGELFTQGVLWRFHPDTQTWDEPYYFPKSRALNEGSLTRAKNGDLIAAFRTQMIGVPIDSDHWMGLATMRSTDEGKTWSEPAHHFLYGAHHCNLLTLPDGRILMTYAARIGELEGRTYHGVEAVFSHDHGAHWDWRRRYILFRWPNQGPHSPQSVALSDGRILTVFMHDTQYSWTDSDRHPYVDKVNLAFVGNVSVVIWSSPLTER</sequence>
<reference evidence="1" key="1">
    <citation type="journal article" date="2014" name="Front. Microbiol.">
        <title>High frequency of phylogenetically diverse reductive dehalogenase-homologous genes in deep subseafloor sedimentary metagenomes.</title>
        <authorList>
            <person name="Kawai M."/>
            <person name="Futagami T."/>
            <person name="Toyoda A."/>
            <person name="Takaki Y."/>
            <person name="Nishi S."/>
            <person name="Hori S."/>
            <person name="Arai W."/>
            <person name="Tsubouchi T."/>
            <person name="Morono Y."/>
            <person name="Uchiyama I."/>
            <person name="Ito T."/>
            <person name="Fujiyama A."/>
            <person name="Inagaki F."/>
            <person name="Takami H."/>
        </authorList>
    </citation>
    <scope>NUCLEOTIDE SEQUENCE</scope>
    <source>
        <strain evidence="1">Expedition CK06-06</strain>
    </source>
</reference>
<feature type="non-terminal residue" evidence="1">
    <location>
        <position position="1"/>
    </location>
</feature>
<evidence type="ECO:0008006" key="2">
    <source>
        <dbReference type="Google" id="ProtNLM"/>
    </source>
</evidence>
<dbReference type="AlphaFoldDB" id="X1F4C8"/>
<comment type="caution">
    <text evidence="1">The sequence shown here is derived from an EMBL/GenBank/DDBJ whole genome shotgun (WGS) entry which is preliminary data.</text>
</comment>
<dbReference type="SUPFAM" id="SSF50939">
    <property type="entry name" value="Sialidases"/>
    <property type="match status" value="1"/>
</dbReference>
<name>X1F4C8_9ZZZZ</name>
<accession>X1F4C8</accession>
<dbReference type="Gene3D" id="2.120.10.10">
    <property type="match status" value="1"/>
</dbReference>